<dbReference type="PANTHER" id="PTHR11941:SF27">
    <property type="entry name" value="ETHYLMALONYL-COA DECARBOXYLASE"/>
    <property type="match status" value="1"/>
</dbReference>
<organism evidence="2 3">
    <name type="scientific">Zophobas morio</name>
    <dbReference type="NCBI Taxonomy" id="2755281"/>
    <lineage>
        <taxon>Eukaryota</taxon>
        <taxon>Metazoa</taxon>
        <taxon>Ecdysozoa</taxon>
        <taxon>Arthropoda</taxon>
        <taxon>Hexapoda</taxon>
        <taxon>Insecta</taxon>
        <taxon>Pterygota</taxon>
        <taxon>Neoptera</taxon>
        <taxon>Endopterygota</taxon>
        <taxon>Coleoptera</taxon>
        <taxon>Polyphaga</taxon>
        <taxon>Cucujiformia</taxon>
        <taxon>Tenebrionidae</taxon>
        <taxon>Zophobas</taxon>
    </lineage>
</organism>
<dbReference type="CDD" id="cd06558">
    <property type="entry name" value="crotonase-like"/>
    <property type="match status" value="1"/>
</dbReference>
<evidence type="ECO:0000313" key="2">
    <source>
        <dbReference type="EMBL" id="KAJ3639955.1"/>
    </source>
</evidence>
<dbReference type="AlphaFoldDB" id="A0AA38HLH1"/>
<dbReference type="Gene3D" id="3.90.226.10">
    <property type="entry name" value="2-enoyl-CoA Hydratase, Chain A, domain 1"/>
    <property type="match status" value="1"/>
</dbReference>
<name>A0AA38HLH1_9CUCU</name>
<dbReference type="InterPro" id="IPR001753">
    <property type="entry name" value="Enoyl-CoA_hydra/iso"/>
</dbReference>
<accession>A0AA38HLH1</accession>
<proteinExistence type="predicted"/>
<dbReference type="PANTHER" id="PTHR11941">
    <property type="entry name" value="ENOYL-COA HYDRATASE-RELATED"/>
    <property type="match status" value="1"/>
</dbReference>
<keyword evidence="3" id="KW-1185">Reference proteome</keyword>
<reference evidence="2" key="1">
    <citation type="journal article" date="2023" name="G3 (Bethesda)">
        <title>Whole genome assemblies of Zophobas morio and Tenebrio molitor.</title>
        <authorList>
            <person name="Kaur S."/>
            <person name="Stinson S.A."/>
            <person name="diCenzo G.C."/>
        </authorList>
    </citation>
    <scope>NUCLEOTIDE SEQUENCE</scope>
    <source>
        <strain evidence="2">QUZm001</strain>
    </source>
</reference>
<protein>
    <recommendedName>
        <fullName evidence="4">Ethylmalonyl-CoA decarboxylase</fullName>
    </recommendedName>
</protein>
<gene>
    <name evidence="2" type="ORF">Zmor_003281</name>
</gene>
<dbReference type="GO" id="GO:0006635">
    <property type="term" value="P:fatty acid beta-oxidation"/>
    <property type="evidence" value="ECO:0007669"/>
    <property type="project" value="TreeGrafter"/>
</dbReference>
<dbReference type="InterPro" id="IPR029045">
    <property type="entry name" value="ClpP/crotonase-like_dom_sf"/>
</dbReference>
<dbReference type="SUPFAM" id="SSF52096">
    <property type="entry name" value="ClpP/crotonase"/>
    <property type="match status" value="1"/>
</dbReference>
<dbReference type="FunFam" id="3.90.226.10:FF:000109">
    <property type="entry name" value="Enoyl-CoA hydratase, putative"/>
    <property type="match status" value="1"/>
</dbReference>
<comment type="caution">
    <text evidence="2">The sequence shown here is derived from an EMBL/GenBank/DDBJ whole genome shotgun (WGS) entry which is preliminary data.</text>
</comment>
<dbReference type="GO" id="GO:0016829">
    <property type="term" value="F:lyase activity"/>
    <property type="evidence" value="ECO:0007669"/>
    <property type="project" value="UniProtKB-KW"/>
</dbReference>
<dbReference type="Pfam" id="PF00378">
    <property type="entry name" value="ECH_1"/>
    <property type="match status" value="1"/>
</dbReference>
<evidence type="ECO:0008006" key="4">
    <source>
        <dbReference type="Google" id="ProtNLM"/>
    </source>
</evidence>
<keyword evidence="1" id="KW-0456">Lyase</keyword>
<evidence type="ECO:0000256" key="1">
    <source>
        <dbReference type="ARBA" id="ARBA00023239"/>
    </source>
</evidence>
<dbReference type="Proteomes" id="UP001168821">
    <property type="component" value="Unassembled WGS sequence"/>
</dbReference>
<sequence>MSTDAQLNFDEIETYLQQFDGGDIVLSKKHFNKGLAIIYFNNPGKKNAISGKMMVQLRQCILQLEQWKEGKAVLLCGLGGNFCSGGDLQFAKASGTQTEALHMSSWMQDTLNRLHNLPMFSVCLIQGPTLGGGAEITTFCDFIVASDDVKYGFVQGKMGIITAWGGSTRLVQKIGPKKALNLLLTSQILTAQGCVENGVADHVVPAQDALTKTLEWIEVRLQHHHRIVRSFKNVVNTATTDTLENSLNYEKALFSLTWGGDLNREALAKNIKHVNPNNSKM</sequence>
<dbReference type="EMBL" id="JALNTZ010000010">
    <property type="protein sequence ID" value="KAJ3639955.1"/>
    <property type="molecule type" value="Genomic_DNA"/>
</dbReference>
<evidence type="ECO:0000313" key="3">
    <source>
        <dbReference type="Proteomes" id="UP001168821"/>
    </source>
</evidence>
<dbReference type="GO" id="GO:0005829">
    <property type="term" value="C:cytosol"/>
    <property type="evidence" value="ECO:0007669"/>
    <property type="project" value="TreeGrafter"/>
</dbReference>